<protein>
    <submittedName>
        <fullName evidence="1">Uncharacterized protein</fullName>
    </submittedName>
</protein>
<reference evidence="1 3" key="1">
    <citation type="submission" date="2018-08" db="EMBL/GenBank/DDBJ databases">
        <authorList>
            <person name="Hogarty M.P."/>
            <person name="Sinkre R.A."/>
            <person name="Rubiano R."/>
            <person name="Harback M.R."/>
            <person name="Shaffer C.D."/>
            <person name="Weston-Hafer K.A."/>
            <person name="Russell D.A."/>
            <person name="Pope W.H."/>
            <person name="Jacobs-Sera D."/>
            <person name="Hendrix R.W."/>
            <person name="Hatfull G.F."/>
        </authorList>
    </citation>
    <scope>NUCLEOTIDE SEQUENCE [LARGE SCALE GENOMIC DNA]</scope>
</reference>
<evidence type="ECO:0000313" key="2">
    <source>
        <dbReference type="EMBL" id="AYB71073.1"/>
    </source>
</evidence>
<gene>
    <name evidence="1" type="primary">20</name>
    <name evidence="2" type="synonym">281</name>
    <name evidence="1" type="ORF">SEA_YABOI_20</name>
    <name evidence="2" type="ORF">SEA_YABOI_281</name>
</gene>
<dbReference type="Proteomes" id="UP000271820">
    <property type="component" value="Segment"/>
</dbReference>
<name>A0A385UKC4_9CAUD</name>
<evidence type="ECO:0000313" key="3">
    <source>
        <dbReference type="Proteomes" id="UP000271820"/>
    </source>
</evidence>
<dbReference type="GeneID" id="55611382"/>
<dbReference type="RefSeq" id="YP_009841157.1">
    <property type="nucleotide sequence ID" value="NC_048730.1"/>
</dbReference>
<evidence type="ECO:0000313" key="1">
    <source>
        <dbReference type="EMBL" id="AYB70859.1"/>
    </source>
</evidence>
<sequence length="99" mass="11916">MKKTPKVRKPRPFYANIYLEDRAYGGSEEGGWWYNYREPCVSIKVRSRREAETVLKRLTKKRYSNKGLKPIWSVNSIGQYRDRIERKPAERESDYAPWE</sequence>
<proteinExistence type="predicted"/>
<dbReference type="KEGG" id="vg:55611382"/>
<accession>A0A385UKC4</accession>
<organism evidence="1 3">
    <name type="scientific">Streptomyces phage Yaboi</name>
    <dbReference type="NCBI Taxonomy" id="2301621"/>
    <lineage>
        <taxon>Viruses</taxon>
        <taxon>Duplodnaviria</taxon>
        <taxon>Heunggongvirae</taxon>
        <taxon>Uroviricota</taxon>
        <taxon>Caudoviricetes</taxon>
        <taxon>Stanwilliamsviridae</taxon>
        <taxon>Boydwoodruffvirinae</taxon>
        <taxon>Karimacvirus</taxon>
        <taxon>Karimacvirus yaboi</taxon>
        <taxon>Streptomyces virus Yaboi</taxon>
    </lineage>
</organism>
<dbReference type="EMBL" id="MH727564">
    <property type="protein sequence ID" value="AYB71073.1"/>
    <property type="molecule type" value="Genomic_DNA"/>
</dbReference>
<dbReference type="EMBL" id="MH727564">
    <property type="protein sequence ID" value="AYB70859.1"/>
    <property type="molecule type" value="Genomic_DNA"/>
</dbReference>
<keyword evidence="3" id="KW-1185">Reference proteome</keyword>